<protein>
    <recommendedName>
        <fullName evidence="4">Hydrolase</fullName>
    </recommendedName>
</protein>
<evidence type="ECO:0000313" key="3">
    <source>
        <dbReference type="Proteomes" id="UP001603978"/>
    </source>
</evidence>
<evidence type="ECO:0008006" key="4">
    <source>
        <dbReference type="Google" id="ProtNLM"/>
    </source>
</evidence>
<dbReference type="RefSeq" id="WP_393173069.1">
    <property type="nucleotide sequence ID" value="NZ_JBICRM010000031.1"/>
</dbReference>
<dbReference type="SUPFAM" id="SSF89550">
    <property type="entry name" value="PHP domain-like"/>
    <property type="match status" value="1"/>
</dbReference>
<feature type="compositionally biased region" description="Low complexity" evidence="1">
    <location>
        <begin position="43"/>
        <end position="56"/>
    </location>
</feature>
<reference evidence="2 3" key="1">
    <citation type="submission" date="2024-10" db="EMBL/GenBank/DDBJ databases">
        <authorList>
            <person name="Topkara A.R."/>
            <person name="Saygin H."/>
        </authorList>
    </citation>
    <scope>NUCLEOTIDE SEQUENCE [LARGE SCALE GENOMIC DNA]</scope>
    <source>
        <strain evidence="2 3">M3C6</strain>
    </source>
</reference>
<name>A0ABW7ARD6_9ACTN</name>
<gene>
    <name evidence="2" type="ORF">ACFLIM_37150</name>
</gene>
<evidence type="ECO:0000256" key="1">
    <source>
        <dbReference type="SAM" id="MobiDB-lite"/>
    </source>
</evidence>
<feature type="region of interest" description="Disordered" evidence="1">
    <location>
        <begin position="43"/>
        <end position="77"/>
    </location>
</feature>
<dbReference type="InterPro" id="IPR016195">
    <property type="entry name" value="Pol/histidinol_Pase-like"/>
</dbReference>
<keyword evidence="3" id="KW-1185">Reference proteome</keyword>
<accession>A0ABW7ARD6</accession>
<organism evidence="2 3">
    <name type="scientific">Nonomuraea marmarensis</name>
    <dbReference type="NCBI Taxonomy" id="3351344"/>
    <lineage>
        <taxon>Bacteria</taxon>
        <taxon>Bacillati</taxon>
        <taxon>Actinomycetota</taxon>
        <taxon>Actinomycetes</taxon>
        <taxon>Streptosporangiales</taxon>
        <taxon>Streptosporangiaceae</taxon>
        <taxon>Nonomuraea</taxon>
    </lineage>
</organism>
<dbReference type="EMBL" id="JBICRM010000031">
    <property type="protein sequence ID" value="MFG1708840.1"/>
    <property type="molecule type" value="Genomic_DNA"/>
</dbReference>
<evidence type="ECO:0000313" key="2">
    <source>
        <dbReference type="EMBL" id="MFG1708840.1"/>
    </source>
</evidence>
<sequence length="77" mass="7990">MIAAPDPTRPVRPGWVRVDCHLHTVASGDAVITLDQLAERVAASSARRTPTTRSATGWAPGVSPGCPARRSGDGSTI</sequence>
<dbReference type="Proteomes" id="UP001603978">
    <property type="component" value="Unassembled WGS sequence"/>
</dbReference>
<proteinExistence type="predicted"/>
<comment type="caution">
    <text evidence="2">The sequence shown here is derived from an EMBL/GenBank/DDBJ whole genome shotgun (WGS) entry which is preliminary data.</text>
</comment>